<reference evidence="1" key="1">
    <citation type="journal article" date="2020" name="Nature">
        <title>Giant virus diversity and host interactions through global metagenomics.</title>
        <authorList>
            <person name="Schulz F."/>
            <person name="Roux S."/>
            <person name="Paez-Espino D."/>
            <person name="Jungbluth S."/>
            <person name="Walsh D.A."/>
            <person name="Denef V.J."/>
            <person name="McMahon K.D."/>
            <person name="Konstantinidis K.T."/>
            <person name="Eloe-Fadrosh E.A."/>
            <person name="Kyrpides N.C."/>
            <person name="Woyke T."/>
        </authorList>
    </citation>
    <scope>NUCLEOTIDE SEQUENCE</scope>
    <source>
        <strain evidence="1">GVMAG-M-3300025652-16</strain>
    </source>
</reference>
<dbReference type="EMBL" id="MN740292">
    <property type="protein sequence ID" value="QHT98477.1"/>
    <property type="molecule type" value="Genomic_DNA"/>
</dbReference>
<organism evidence="1">
    <name type="scientific">viral metagenome</name>
    <dbReference type="NCBI Taxonomy" id="1070528"/>
    <lineage>
        <taxon>unclassified sequences</taxon>
        <taxon>metagenomes</taxon>
        <taxon>organismal metagenomes</taxon>
    </lineage>
</organism>
<accession>A0A6C0J3E7</accession>
<name>A0A6C0J3E7_9ZZZZ</name>
<proteinExistence type="predicted"/>
<dbReference type="AlphaFoldDB" id="A0A6C0J3E7"/>
<sequence length="95" mass="10982">MKLNFNKIKLNQIVLVLALVVVTVWIVRRTRVRIELNEGAKSEALVYAESTDEPNPFIIYEMVKKQTDDEEKQKKALTLATQKNYGELKEFLATI</sequence>
<protein>
    <submittedName>
        <fullName evidence="1">Uncharacterized protein</fullName>
    </submittedName>
</protein>
<evidence type="ECO:0000313" key="1">
    <source>
        <dbReference type="EMBL" id="QHT98477.1"/>
    </source>
</evidence>